<dbReference type="EMBL" id="FORP01000005">
    <property type="protein sequence ID" value="SFJ46200.1"/>
    <property type="molecule type" value="Genomic_DNA"/>
</dbReference>
<keyword evidence="3" id="KW-1185">Reference proteome</keyword>
<evidence type="ECO:0000313" key="3">
    <source>
        <dbReference type="Proteomes" id="UP000199025"/>
    </source>
</evidence>
<name>A0A1I3RJI9_9PSEU</name>
<dbReference type="Gene3D" id="3.30.9.40">
    <property type="match status" value="1"/>
</dbReference>
<dbReference type="Pfam" id="PF17885">
    <property type="entry name" value="Smoa_sbd"/>
    <property type="match status" value="1"/>
</dbReference>
<dbReference type="RefSeq" id="WP_091506167.1">
    <property type="nucleotide sequence ID" value="NZ_CBDQZW010000003.1"/>
</dbReference>
<evidence type="ECO:0000259" key="1">
    <source>
        <dbReference type="Pfam" id="PF17885"/>
    </source>
</evidence>
<dbReference type="InterPro" id="IPR036188">
    <property type="entry name" value="FAD/NAD-bd_sf"/>
</dbReference>
<feature type="domain" description="Styrene monooxygenase StyA putative substrate binding" evidence="1">
    <location>
        <begin position="143"/>
        <end position="252"/>
    </location>
</feature>
<gene>
    <name evidence="2" type="ORF">SAMN05421835_105347</name>
</gene>
<proteinExistence type="predicted"/>
<dbReference type="OrthoDB" id="3414915at2"/>
<dbReference type="Gene3D" id="6.10.250.650">
    <property type="match status" value="1"/>
</dbReference>
<dbReference type="Proteomes" id="UP000199025">
    <property type="component" value="Unassembled WGS sequence"/>
</dbReference>
<reference evidence="2 3" key="1">
    <citation type="submission" date="2016-10" db="EMBL/GenBank/DDBJ databases">
        <authorList>
            <person name="de Groot N.N."/>
        </authorList>
    </citation>
    <scope>NUCLEOTIDE SEQUENCE [LARGE SCALE GENOMIC DNA]</scope>
    <source>
        <strain evidence="2 3">DSM 44468</strain>
    </source>
</reference>
<organism evidence="2 3">
    <name type="scientific">Amycolatopsis sacchari</name>
    <dbReference type="NCBI Taxonomy" id="115433"/>
    <lineage>
        <taxon>Bacteria</taxon>
        <taxon>Bacillati</taxon>
        <taxon>Actinomycetota</taxon>
        <taxon>Actinomycetes</taxon>
        <taxon>Pseudonocardiales</taxon>
        <taxon>Pseudonocardiaceae</taxon>
        <taxon>Amycolatopsis</taxon>
    </lineage>
</organism>
<dbReference type="Gene3D" id="3.50.50.60">
    <property type="entry name" value="FAD/NAD(P)-binding domain"/>
    <property type="match status" value="2"/>
</dbReference>
<protein>
    <submittedName>
        <fullName evidence="2">2-polyprenyl-6-methoxyphenol hydroxylase</fullName>
    </submittedName>
</protein>
<evidence type="ECO:0000313" key="2">
    <source>
        <dbReference type="EMBL" id="SFJ46200.1"/>
    </source>
</evidence>
<dbReference type="STRING" id="115433.SAMN05421835_105347"/>
<dbReference type="InterPro" id="IPR054801">
    <property type="entry name" value="StyMonoxStyA"/>
</dbReference>
<dbReference type="AlphaFoldDB" id="A0A1I3RJI9"/>
<sequence length="407" mass="45543">MSGIGIIGSGVAGLHLGLLLRQHDVPVTIYSEKSAEQLAGGRLPNSVAHHNTTVLRERALGVEHWDLQEYGYFCHHHYLGGPHPLRFPGSFEAPSRAIDYRIYLPKLLEDYQERGGEFQVRPIQAADILPLSEKHDLVVVGTGKGSMGAMFPRIAAKSPYDAPQRKLCVGLYHGIVRSEPRGVTMSVSPGHGELLEIPMYSFEGHVTALLFENVPGGDLEVLANARYDEDPAAFEKLVLEKTQQHHPTVFERIDPARFRLTRPEDLLQGAVVPTVREDYVRLPNGRYTIAVGDVHTVVDPVIGQGANSASYSAWELGHAIVEDPNFDERFCRKVARRRRDRVHSISDWTNLMIQTPPPPHLLELFGAMAENPAIADEFTNNFNFPERQWDILATPERARKFLARHGR</sequence>
<dbReference type="InterPro" id="IPR041654">
    <property type="entry name" value="StyA_sbd"/>
</dbReference>
<accession>A0A1I3RJI9</accession>
<dbReference type="SUPFAM" id="SSF51905">
    <property type="entry name" value="FAD/NAD(P)-binding domain"/>
    <property type="match status" value="1"/>
</dbReference>
<dbReference type="NCBIfam" id="NF045732">
    <property type="entry name" value="StyMonoxStyA"/>
    <property type="match status" value="1"/>
</dbReference>